<keyword evidence="1" id="KW-0949">S-adenosyl-L-methionine</keyword>
<keyword evidence="2" id="KW-0479">Metal-binding</keyword>
<dbReference type="Gene3D" id="3.20.20.70">
    <property type="entry name" value="Aldolase class I"/>
    <property type="match status" value="1"/>
</dbReference>
<keyword evidence="4" id="KW-0411">Iron-sulfur</keyword>
<protein>
    <submittedName>
        <fullName evidence="6">Antilisterial bacteriocin subtilosin biosynthesis protein AlbA</fullName>
    </submittedName>
</protein>
<proteinExistence type="predicted"/>
<dbReference type="SFLD" id="SFLDG01216">
    <property type="entry name" value="thioether_bond_formation_requi"/>
    <property type="match status" value="1"/>
</dbReference>
<dbReference type="PROSITE" id="PS51918">
    <property type="entry name" value="RADICAL_SAM"/>
    <property type="match status" value="1"/>
</dbReference>
<dbReference type="InterPro" id="IPR023885">
    <property type="entry name" value="4Fe4S-binding_SPASM_dom"/>
</dbReference>
<reference evidence="6 7" key="1">
    <citation type="journal article" date="2018" name="Int. J. Syst. Evol. Microbiol.">
        <title>Methylomusa anaerophila gen. nov., sp. nov., an anaerobic methanol-utilizing bacterium isolated from a microbial fuel cell.</title>
        <authorList>
            <person name="Amano N."/>
            <person name="Yamamuro A."/>
            <person name="Miyahara M."/>
            <person name="Kouzuma A."/>
            <person name="Abe T."/>
            <person name="Watanabe K."/>
        </authorList>
    </citation>
    <scope>NUCLEOTIDE SEQUENCE [LARGE SCALE GENOMIC DNA]</scope>
    <source>
        <strain evidence="6 7">MMFC1</strain>
    </source>
</reference>
<dbReference type="SUPFAM" id="SSF102114">
    <property type="entry name" value="Radical SAM enzymes"/>
    <property type="match status" value="1"/>
</dbReference>
<dbReference type="PANTHER" id="PTHR11228:SF34">
    <property type="entry name" value="TUNGSTEN-CONTAINING ALDEHYDE FERREDOXIN OXIDOREDUCTASE COFACTOR MODIFYING PROTEIN"/>
    <property type="match status" value="1"/>
</dbReference>
<evidence type="ECO:0000256" key="1">
    <source>
        <dbReference type="ARBA" id="ARBA00022691"/>
    </source>
</evidence>
<keyword evidence="7" id="KW-1185">Reference proteome</keyword>
<dbReference type="EMBL" id="AP018449">
    <property type="protein sequence ID" value="BBB89865.1"/>
    <property type="molecule type" value="Genomic_DNA"/>
</dbReference>
<evidence type="ECO:0000256" key="3">
    <source>
        <dbReference type="ARBA" id="ARBA00023004"/>
    </source>
</evidence>
<dbReference type="InterPro" id="IPR050377">
    <property type="entry name" value="Radical_SAM_PqqE_MftC-like"/>
</dbReference>
<evidence type="ECO:0000313" key="7">
    <source>
        <dbReference type="Proteomes" id="UP000276437"/>
    </source>
</evidence>
<dbReference type="SFLD" id="SFLDS00029">
    <property type="entry name" value="Radical_SAM"/>
    <property type="match status" value="1"/>
</dbReference>
<dbReference type="PANTHER" id="PTHR11228">
    <property type="entry name" value="RADICAL SAM DOMAIN PROTEIN"/>
    <property type="match status" value="1"/>
</dbReference>
<dbReference type="InterPro" id="IPR007197">
    <property type="entry name" value="rSAM"/>
</dbReference>
<accession>A0A348AFL7</accession>
<dbReference type="AlphaFoldDB" id="A0A348AFL7"/>
<evidence type="ECO:0000256" key="4">
    <source>
        <dbReference type="ARBA" id="ARBA00023014"/>
    </source>
</evidence>
<dbReference type="InterPro" id="IPR058240">
    <property type="entry name" value="rSAM_sf"/>
</dbReference>
<evidence type="ECO:0000259" key="5">
    <source>
        <dbReference type="PROSITE" id="PS51918"/>
    </source>
</evidence>
<dbReference type="InterPro" id="IPR013785">
    <property type="entry name" value="Aldolase_TIM"/>
</dbReference>
<dbReference type="Pfam" id="PF04055">
    <property type="entry name" value="Radical_SAM"/>
    <property type="match status" value="1"/>
</dbReference>
<keyword evidence="3" id="KW-0408">Iron</keyword>
<evidence type="ECO:0000256" key="2">
    <source>
        <dbReference type="ARBA" id="ARBA00022723"/>
    </source>
</evidence>
<dbReference type="GO" id="GO:0046872">
    <property type="term" value="F:metal ion binding"/>
    <property type="evidence" value="ECO:0007669"/>
    <property type="project" value="UniProtKB-KW"/>
</dbReference>
<dbReference type="SFLD" id="SFLDF00365">
    <property type="entry name" value="thuricin_CD_(TrnCD-like)"/>
    <property type="match status" value="1"/>
</dbReference>
<dbReference type="SFLD" id="SFLDG01386">
    <property type="entry name" value="main_SPASM_domain-containing"/>
    <property type="match status" value="1"/>
</dbReference>
<name>A0A348AFL7_9FIRM</name>
<evidence type="ECO:0000313" key="6">
    <source>
        <dbReference type="EMBL" id="BBB89865.1"/>
    </source>
</evidence>
<dbReference type="OrthoDB" id="9810775at2"/>
<gene>
    <name evidence="6" type="primary">albA_1</name>
    <name evidence="6" type="ORF">MAMMFC1_00500</name>
</gene>
<dbReference type="Proteomes" id="UP000276437">
    <property type="component" value="Chromosome"/>
</dbReference>
<organism evidence="6 7">
    <name type="scientific">Methylomusa anaerophila</name>
    <dbReference type="NCBI Taxonomy" id="1930071"/>
    <lineage>
        <taxon>Bacteria</taxon>
        <taxon>Bacillati</taxon>
        <taxon>Bacillota</taxon>
        <taxon>Negativicutes</taxon>
        <taxon>Selenomonadales</taxon>
        <taxon>Sporomusaceae</taxon>
        <taxon>Methylomusa</taxon>
    </lineage>
</organism>
<dbReference type="GO" id="GO:0051536">
    <property type="term" value="F:iron-sulfur cluster binding"/>
    <property type="evidence" value="ECO:0007669"/>
    <property type="project" value="UniProtKB-KW"/>
</dbReference>
<dbReference type="GO" id="GO:0003824">
    <property type="term" value="F:catalytic activity"/>
    <property type="evidence" value="ECO:0007669"/>
    <property type="project" value="InterPro"/>
</dbReference>
<sequence>MYYRLQDHCALVKGYSRGAIYDFTSGKVYSINKGAVELLDACQEAPVDDLLDTSLSENKRFLSFFDSLTSKGLGGYFTDPPNRIKPAVPAAAPNKLEFLWLELTSSCNNKCLHCYSSSGPTIKNDLVPHERWLSLIAEARQAGADAIQFIGGEPLMYPAWKELVTKAYQEKYDVIEIFSNATLINDSCIEFFKKHNVSIATTIYASKPEVHDMVTQHAGSFTKTLTAIRKIIAAGIPLRLASIIMKANEHEAENIMHLYEELGLEASPPDVVRPTGRGDDKDLLPTTFKKNPIKPPFYTDLDTFLAAQIRHACLHGKIAVTSSGDVIPCIFARQQVCGNILHSPLAEILNRQSLAACWCTTKDHIEKCKDCEYRYACPDCRPLAQGMDPEKRWLAPAQECLYNPYEGKWEEKA</sequence>
<dbReference type="Pfam" id="PF13186">
    <property type="entry name" value="SPASM"/>
    <property type="match status" value="1"/>
</dbReference>
<dbReference type="RefSeq" id="WP_126306189.1">
    <property type="nucleotide sequence ID" value="NZ_AP018449.1"/>
</dbReference>
<dbReference type="KEGG" id="mana:MAMMFC1_00500"/>
<dbReference type="CDD" id="cd01335">
    <property type="entry name" value="Radical_SAM"/>
    <property type="match status" value="1"/>
</dbReference>
<feature type="domain" description="Radical SAM core" evidence="5">
    <location>
        <begin position="93"/>
        <end position="314"/>
    </location>
</feature>
<dbReference type="SFLD" id="SFLDG01067">
    <property type="entry name" value="SPASM/twitch_domain_containing"/>
    <property type="match status" value="1"/>
</dbReference>